<dbReference type="Pfam" id="PF00486">
    <property type="entry name" value="Trans_reg_C"/>
    <property type="match status" value="1"/>
</dbReference>
<dbReference type="GO" id="GO:0000156">
    <property type="term" value="F:phosphorelay response regulator activity"/>
    <property type="evidence" value="ECO:0007669"/>
    <property type="project" value="TreeGrafter"/>
</dbReference>
<dbReference type="RefSeq" id="WP_128983705.1">
    <property type="nucleotide sequence ID" value="NZ_PDKJ01000028.1"/>
</dbReference>
<keyword evidence="5" id="KW-0804">Transcription</keyword>
<dbReference type="GO" id="GO:0032993">
    <property type="term" value="C:protein-DNA complex"/>
    <property type="evidence" value="ECO:0007669"/>
    <property type="project" value="TreeGrafter"/>
</dbReference>
<accession>A0A4Q0Y5B4</accession>
<dbReference type="GO" id="GO:0005829">
    <property type="term" value="C:cytosol"/>
    <property type="evidence" value="ECO:0007669"/>
    <property type="project" value="TreeGrafter"/>
</dbReference>
<feature type="domain" description="Response regulatory" evidence="8">
    <location>
        <begin position="11"/>
        <end position="125"/>
    </location>
</feature>
<proteinExistence type="predicted"/>
<keyword evidence="2" id="KW-0902">Two-component regulatory system</keyword>
<dbReference type="PANTHER" id="PTHR48111:SF1">
    <property type="entry name" value="TWO-COMPONENT RESPONSE REGULATOR ORR33"/>
    <property type="match status" value="1"/>
</dbReference>
<evidence type="ECO:0000256" key="7">
    <source>
        <dbReference type="PROSITE-ProRule" id="PRU01091"/>
    </source>
</evidence>
<dbReference type="SUPFAM" id="SSF46894">
    <property type="entry name" value="C-terminal effector domain of the bipartite response regulators"/>
    <property type="match status" value="1"/>
</dbReference>
<dbReference type="CDD" id="cd00383">
    <property type="entry name" value="trans_reg_C"/>
    <property type="match status" value="1"/>
</dbReference>
<dbReference type="EMBL" id="PDKJ01000028">
    <property type="protein sequence ID" value="RXJ65366.1"/>
    <property type="molecule type" value="Genomic_DNA"/>
</dbReference>
<feature type="DNA-binding region" description="OmpR/PhoB-type" evidence="7">
    <location>
        <begin position="131"/>
        <end position="226"/>
    </location>
</feature>
<gene>
    <name evidence="10" type="ORF">CRV08_15350</name>
</gene>
<dbReference type="InterPro" id="IPR001867">
    <property type="entry name" value="OmpR/PhoB-type_DNA-bd"/>
</dbReference>
<evidence type="ECO:0000256" key="5">
    <source>
        <dbReference type="ARBA" id="ARBA00023163"/>
    </source>
</evidence>
<dbReference type="PANTHER" id="PTHR48111">
    <property type="entry name" value="REGULATOR OF RPOS"/>
    <property type="match status" value="1"/>
</dbReference>
<evidence type="ECO:0000256" key="4">
    <source>
        <dbReference type="ARBA" id="ARBA00023125"/>
    </source>
</evidence>
<evidence type="ECO:0000313" key="11">
    <source>
        <dbReference type="Proteomes" id="UP000290172"/>
    </source>
</evidence>
<dbReference type="Gene3D" id="1.10.10.10">
    <property type="entry name" value="Winged helix-like DNA-binding domain superfamily/Winged helix DNA-binding domain"/>
    <property type="match status" value="1"/>
</dbReference>
<protein>
    <submittedName>
        <fullName evidence="10">Regulator</fullName>
    </submittedName>
</protein>
<dbReference type="InterPro" id="IPR036388">
    <property type="entry name" value="WH-like_DNA-bd_sf"/>
</dbReference>
<dbReference type="PROSITE" id="PS50110">
    <property type="entry name" value="RESPONSE_REGULATORY"/>
    <property type="match status" value="1"/>
</dbReference>
<organism evidence="10 11">
    <name type="scientific">Halarcobacter ebronensis</name>
    <dbReference type="NCBI Taxonomy" id="1462615"/>
    <lineage>
        <taxon>Bacteria</taxon>
        <taxon>Pseudomonadati</taxon>
        <taxon>Campylobacterota</taxon>
        <taxon>Epsilonproteobacteria</taxon>
        <taxon>Campylobacterales</taxon>
        <taxon>Arcobacteraceae</taxon>
        <taxon>Halarcobacter</taxon>
    </lineage>
</organism>
<name>A0A4Q0Y5B4_9BACT</name>
<sequence length="226" mass="26409">MTINKEFSHLKLLYIEDDEGIRSVNSRILNRMFQTVYEATNGVDGLEKHEKFHPDIIITDLKMPLLDGISMVKKIREKDKKTRIIITTAFTEEQNLIDAIELDIVRYIVKPLNQRNLIPALEKAIEQCGNTKRLSLGKNITLDVENSILINKDKEFHLTKKEFLFLELLTKNAHRVVKYEEIESHIWYDEPMSIYSLRTLVGNIRKKFNLEEAIQNISGMGYKMEN</sequence>
<dbReference type="InterPro" id="IPR001789">
    <property type="entry name" value="Sig_transdc_resp-reg_receiver"/>
</dbReference>
<dbReference type="PROSITE" id="PS51755">
    <property type="entry name" value="OMPR_PHOB"/>
    <property type="match status" value="1"/>
</dbReference>
<dbReference type="SMART" id="SM00448">
    <property type="entry name" value="REC"/>
    <property type="match status" value="1"/>
</dbReference>
<evidence type="ECO:0000256" key="6">
    <source>
        <dbReference type="PROSITE-ProRule" id="PRU00169"/>
    </source>
</evidence>
<dbReference type="Proteomes" id="UP000290172">
    <property type="component" value="Unassembled WGS sequence"/>
</dbReference>
<feature type="domain" description="OmpR/PhoB-type" evidence="9">
    <location>
        <begin position="131"/>
        <end position="226"/>
    </location>
</feature>
<evidence type="ECO:0000256" key="2">
    <source>
        <dbReference type="ARBA" id="ARBA00023012"/>
    </source>
</evidence>
<keyword evidence="1 6" id="KW-0597">Phosphoprotein</keyword>
<dbReference type="Pfam" id="PF00072">
    <property type="entry name" value="Response_reg"/>
    <property type="match status" value="1"/>
</dbReference>
<evidence type="ECO:0000256" key="3">
    <source>
        <dbReference type="ARBA" id="ARBA00023015"/>
    </source>
</evidence>
<dbReference type="GO" id="GO:0006355">
    <property type="term" value="P:regulation of DNA-templated transcription"/>
    <property type="evidence" value="ECO:0007669"/>
    <property type="project" value="InterPro"/>
</dbReference>
<keyword evidence="4 7" id="KW-0238">DNA-binding</keyword>
<evidence type="ECO:0000256" key="1">
    <source>
        <dbReference type="ARBA" id="ARBA00022553"/>
    </source>
</evidence>
<dbReference type="InterPro" id="IPR016032">
    <property type="entry name" value="Sig_transdc_resp-reg_C-effctor"/>
</dbReference>
<feature type="modified residue" description="4-aspartylphosphate" evidence="6">
    <location>
        <position position="60"/>
    </location>
</feature>
<dbReference type="AlphaFoldDB" id="A0A4Q0Y5B4"/>
<evidence type="ECO:0000259" key="9">
    <source>
        <dbReference type="PROSITE" id="PS51755"/>
    </source>
</evidence>
<dbReference type="SUPFAM" id="SSF52172">
    <property type="entry name" value="CheY-like"/>
    <property type="match status" value="1"/>
</dbReference>
<dbReference type="InterPro" id="IPR011006">
    <property type="entry name" value="CheY-like_superfamily"/>
</dbReference>
<keyword evidence="3" id="KW-0805">Transcription regulation</keyword>
<evidence type="ECO:0000313" key="10">
    <source>
        <dbReference type="EMBL" id="RXJ65366.1"/>
    </source>
</evidence>
<reference evidence="10 11" key="1">
    <citation type="submission" date="2017-10" db="EMBL/GenBank/DDBJ databases">
        <title>Genomics of the genus Arcobacter.</title>
        <authorList>
            <person name="Perez-Cataluna A."/>
            <person name="Figueras M.J."/>
        </authorList>
    </citation>
    <scope>NUCLEOTIDE SEQUENCE [LARGE SCALE GENOMIC DNA]</scope>
    <source>
        <strain evidence="10 11">CECT 8993</strain>
    </source>
</reference>
<comment type="caution">
    <text evidence="10">The sequence shown here is derived from an EMBL/GenBank/DDBJ whole genome shotgun (WGS) entry which is preliminary data.</text>
</comment>
<dbReference type="GO" id="GO:0000976">
    <property type="term" value="F:transcription cis-regulatory region binding"/>
    <property type="evidence" value="ECO:0007669"/>
    <property type="project" value="TreeGrafter"/>
</dbReference>
<dbReference type="Gene3D" id="3.40.50.2300">
    <property type="match status" value="1"/>
</dbReference>
<dbReference type="SMART" id="SM00862">
    <property type="entry name" value="Trans_reg_C"/>
    <property type="match status" value="1"/>
</dbReference>
<dbReference type="InterPro" id="IPR039420">
    <property type="entry name" value="WalR-like"/>
</dbReference>
<evidence type="ECO:0000259" key="8">
    <source>
        <dbReference type="PROSITE" id="PS50110"/>
    </source>
</evidence>